<name>A0A834XPD5_APHGI</name>
<reference evidence="2 3" key="1">
    <citation type="submission" date="2020-08" db="EMBL/GenBank/DDBJ databases">
        <title>Aphidius gifuensis genome sequencing and assembly.</title>
        <authorList>
            <person name="Du Z."/>
        </authorList>
    </citation>
    <scope>NUCLEOTIDE SEQUENCE [LARGE SCALE GENOMIC DNA]</scope>
    <source>
        <strain evidence="2">YNYX2018</strain>
        <tissue evidence="2">Adults</tissue>
    </source>
</reference>
<feature type="compositionally biased region" description="Polar residues" evidence="1">
    <location>
        <begin position="18"/>
        <end position="36"/>
    </location>
</feature>
<feature type="region of interest" description="Disordered" evidence="1">
    <location>
        <begin position="61"/>
        <end position="126"/>
    </location>
</feature>
<dbReference type="EMBL" id="JACMRX010000005">
    <property type="protein sequence ID" value="KAF7988989.1"/>
    <property type="molecule type" value="Genomic_DNA"/>
</dbReference>
<evidence type="ECO:0000313" key="2">
    <source>
        <dbReference type="EMBL" id="KAF7988989.1"/>
    </source>
</evidence>
<dbReference type="Pfam" id="PF15502">
    <property type="entry name" value="MPLKIP"/>
    <property type="match status" value="1"/>
</dbReference>
<sequence length="199" mass="22635">MRKSPFSTPRGGNRGGINWQSNERPGNRGYPNQTGHPNFAPINSPVIKLNNSMNDGDFIAFNNTNESPSTPQRSNFYRGRGRGNRFFNNPGYQNRGNNSFNPRGHYSSYNQRGWNKKSNNNRGKSKMQINRETPASEFFHIPSCLEDPWKNLMDKNNIDVDDKSTIIDAKNDSMDCEINTIEVDDNKLGNDIDKLDSNL</sequence>
<dbReference type="InterPro" id="IPR028265">
    <property type="entry name" value="TTDN1/SICKLE"/>
</dbReference>
<dbReference type="Proteomes" id="UP000639338">
    <property type="component" value="Unassembled WGS sequence"/>
</dbReference>
<dbReference type="AlphaFoldDB" id="A0A834XPD5"/>
<evidence type="ECO:0000256" key="1">
    <source>
        <dbReference type="SAM" id="MobiDB-lite"/>
    </source>
</evidence>
<gene>
    <name evidence="2" type="ORF">HCN44_007299</name>
</gene>
<proteinExistence type="predicted"/>
<comment type="caution">
    <text evidence="2">The sequence shown here is derived from an EMBL/GenBank/DDBJ whole genome shotgun (WGS) entry which is preliminary data.</text>
</comment>
<feature type="compositionally biased region" description="Polar residues" evidence="1">
    <location>
        <begin position="61"/>
        <end position="74"/>
    </location>
</feature>
<organism evidence="2 3">
    <name type="scientific">Aphidius gifuensis</name>
    <name type="common">Parasitoid wasp</name>
    <dbReference type="NCBI Taxonomy" id="684658"/>
    <lineage>
        <taxon>Eukaryota</taxon>
        <taxon>Metazoa</taxon>
        <taxon>Ecdysozoa</taxon>
        <taxon>Arthropoda</taxon>
        <taxon>Hexapoda</taxon>
        <taxon>Insecta</taxon>
        <taxon>Pterygota</taxon>
        <taxon>Neoptera</taxon>
        <taxon>Endopterygota</taxon>
        <taxon>Hymenoptera</taxon>
        <taxon>Apocrita</taxon>
        <taxon>Ichneumonoidea</taxon>
        <taxon>Braconidae</taxon>
        <taxon>Aphidiinae</taxon>
        <taxon>Aphidius</taxon>
    </lineage>
</organism>
<accession>A0A834XPD5</accession>
<feature type="compositionally biased region" description="Polar residues" evidence="1">
    <location>
        <begin position="94"/>
        <end position="111"/>
    </location>
</feature>
<feature type="compositionally biased region" description="Low complexity" evidence="1">
    <location>
        <begin position="112"/>
        <end position="122"/>
    </location>
</feature>
<protein>
    <submittedName>
        <fullName evidence="2">Uncharacterized protein</fullName>
    </submittedName>
</protein>
<feature type="region of interest" description="Disordered" evidence="1">
    <location>
        <begin position="1"/>
        <end position="48"/>
    </location>
</feature>
<keyword evidence="3" id="KW-1185">Reference proteome</keyword>
<evidence type="ECO:0000313" key="3">
    <source>
        <dbReference type="Proteomes" id="UP000639338"/>
    </source>
</evidence>